<proteinExistence type="predicted"/>
<evidence type="ECO:0000313" key="2">
    <source>
        <dbReference type="Proteomes" id="UP000639772"/>
    </source>
</evidence>
<comment type="caution">
    <text evidence="1">The sequence shown here is derived from an EMBL/GenBank/DDBJ whole genome shotgun (WGS) entry which is preliminary data.</text>
</comment>
<reference evidence="1 2" key="1">
    <citation type="journal article" date="2020" name="Nat. Food">
        <title>A phased Vanilla planifolia genome enables genetic improvement of flavour and production.</title>
        <authorList>
            <person name="Hasing T."/>
            <person name="Tang H."/>
            <person name="Brym M."/>
            <person name="Khazi F."/>
            <person name="Huang T."/>
            <person name="Chambers A.H."/>
        </authorList>
    </citation>
    <scope>NUCLEOTIDE SEQUENCE [LARGE SCALE GENOMIC DNA]</scope>
    <source>
        <tissue evidence="1">Leaf</tissue>
    </source>
</reference>
<evidence type="ECO:0000313" key="1">
    <source>
        <dbReference type="EMBL" id="KAG0448741.1"/>
    </source>
</evidence>
<dbReference type="OrthoDB" id="690675at2759"/>
<sequence>MELNYVKEHCYKTCIRPDDPIWKLFKSGSGKSLSSSIPTTLEASRKADVLDSVNVEKNIINSPEEILQSDSTANKVSALQNSGLFKLCTRKSVDYAKHRNNDITFLCEESDRIGEDGCDLSMISEGTEQNTQKSKDDNTSCERNLSYIGSSKRMNASLRRVYRSMNVPVPRPLPSLLELMRSRKRIYSGACNV</sequence>
<dbReference type="Proteomes" id="UP000639772">
    <property type="component" value="Unassembled WGS sequence"/>
</dbReference>
<organism evidence="1 2">
    <name type="scientific">Vanilla planifolia</name>
    <name type="common">Vanilla</name>
    <dbReference type="NCBI Taxonomy" id="51239"/>
    <lineage>
        <taxon>Eukaryota</taxon>
        <taxon>Viridiplantae</taxon>
        <taxon>Streptophyta</taxon>
        <taxon>Embryophyta</taxon>
        <taxon>Tracheophyta</taxon>
        <taxon>Spermatophyta</taxon>
        <taxon>Magnoliopsida</taxon>
        <taxon>Liliopsida</taxon>
        <taxon>Asparagales</taxon>
        <taxon>Orchidaceae</taxon>
        <taxon>Vanilloideae</taxon>
        <taxon>Vanilleae</taxon>
        <taxon>Vanilla</taxon>
    </lineage>
</organism>
<accession>A0A835PAW5</accession>
<protein>
    <submittedName>
        <fullName evidence="1">Uncharacterized protein</fullName>
    </submittedName>
</protein>
<dbReference type="AlphaFoldDB" id="A0A835PAW5"/>
<name>A0A835PAW5_VANPL</name>
<dbReference type="EMBL" id="JADCNM010000271">
    <property type="protein sequence ID" value="KAG0448741.1"/>
    <property type="molecule type" value="Genomic_DNA"/>
</dbReference>
<gene>
    <name evidence="1" type="ORF">HPP92_027692</name>
</gene>